<feature type="transmembrane region" description="Helical" evidence="1">
    <location>
        <begin position="123"/>
        <end position="142"/>
    </location>
</feature>
<keyword evidence="1" id="KW-1133">Transmembrane helix</keyword>
<name>A0ABU1ZRN5_9BURK</name>
<organism evidence="2 3">
    <name type="scientific">Rhodoferax saidenbachensis</name>
    <dbReference type="NCBI Taxonomy" id="1484693"/>
    <lineage>
        <taxon>Bacteria</taxon>
        <taxon>Pseudomonadati</taxon>
        <taxon>Pseudomonadota</taxon>
        <taxon>Betaproteobacteria</taxon>
        <taxon>Burkholderiales</taxon>
        <taxon>Comamonadaceae</taxon>
        <taxon>Rhodoferax</taxon>
    </lineage>
</organism>
<dbReference type="EMBL" id="JAVDXO010000009">
    <property type="protein sequence ID" value="MDR7308138.1"/>
    <property type="molecule type" value="Genomic_DNA"/>
</dbReference>
<feature type="transmembrane region" description="Helical" evidence="1">
    <location>
        <begin position="17"/>
        <end position="36"/>
    </location>
</feature>
<keyword evidence="3" id="KW-1185">Reference proteome</keyword>
<keyword evidence="1" id="KW-0472">Membrane</keyword>
<protein>
    <submittedName>
        <fullName evidence="2">Flp pilus assembly protein TadB</fullName>
    </submittedName>
</protein>
<comment type="caution">
    <text evidence="2">The sequence shown here is derived from an EMBL/GenBank/DDBJ whole genome shotgun (WGS) entry which is preliminary data.</text>
</comment>
<accession>A0ABU1ZRN5</accession>
<evidence type="ECO:0000256" key="1">
    <source>
        <dbReference type="SAM" id="Phobius"/>
    </source>
</evidence>
<feature type="transmembrane region" description="Helical" evidence="1">
    <location>
        <begin position="93"/>
        <end position="117"/>
    </location>
</feature>
<dbReference type="RefSeq" id="WP_310344996.1">
    <property type="nucleotide sequence ID" value="NZ_JAVDXO010000009.1"/>
</dbReference>
<keyword evidence="1" id="KW-0812">Transmembrane</keyword>
<evidence type="ECO:0000313" key="3">
    <source>
        <dbReference type="Proteomes" id="UP001268089"/>
    </source>
</evidence>
<evidence type="ECO:0000313" key="2">
    <source>
        <dbReference type="EMBL" id="MDR7308138.1"/>
    </source>
</evidence>
<gene>
    <name evidence="2" type="ORF">J2X15_003447</name>
</gene>
<proteinExistence type="predicted"/>
<sequence length="152" mass="16556">MGHYILHANSVPWQDQLLYAGLILAALVALFGLLWWRKRASRPAKGDFAALATQANVADALAAQDRSPLADAAEAWEQTQQAVATVKTGIERVLALVFVLLSGLGFLISLTAVLGAAFSYPNISWGSLLFWLALGAVCAWFARVQWRDFRAK</sequence>
<dbReference type="Proteomes" id="UP001268089">
    <property type="component" value="Unassembled WGS sequence"/>
</dbReference>
<reference evidence="2 3" key="1">
    <citation type="submission" date="2023-07" db="EMBL/GenBank/DDBJ databases">
        <title>Sorghum-associated microbial communities from plants grown in Nebraska, USA.</title>
        <authorList>
            <person name="Schachtman D."/>
        </authorList>
    </citation>
    <scope>NUCLEOTIDE SEQUENCE [LARGE SCALE GENOMIC DNA]</scope>
    <source>
        <strain evidence="2 3">BE308</strain>
    </source>
</reference>